<dbReference type="PROSITE" id="PS50222">
    <property type="entry name" value="EF_HAND_2"/>
    <property type="match status" value="4"/>
</dbReference>
<feature type="domain" description="EF-hand" evidence="5">
    <location>
        <begin position="3"/>
        <end position="38"/>
    </location>
</feature>
<feature type="domain" description="EF-hand" evidence="5">
    <location>
        <begin position="112"/>
        <end position="147"/>
    </location>
</feature>
<keyword evidence="7" id="KW-1185">Reference proteome</keyword>
<dbReference type="FunFam" id="1.10.238.10:FF:000089">
    <property type="entry name" value="calmodulin-like protein 3"/>
    <property type="match status" value="1"/>
</dbReference>
<evidence type="ECO:0000256" key="2">
    <source>
        <dbReference type="ARBA" id="ARBA00022723"/>
    </source>
</evidence>
<dbReference type="Pfam" id="PF13499">
    <property type="entry name" value="EF-hand_7"/>
    <property type="match status" value="2"/>
</dbReference>
<evidence type="ECO:0000259" key="5">
    <source>
        <dbReference type="PROSITE" id="PS50222"/>
    </source>
</evidence>
<keyword evidence="3" id="KW-0677">Repeat</keyword>
<dbReference type="AlphaFoldDB" id="A0AAD5G7X0"/>
<feature type="domain" description="EF-hand" evidence="5">
    <location>
        <begin position="76"/>
        <end position="111"/>
    </location>
</feature>
<organism evidence="6 7">
    <name type="scientific">Ambrosia artemisiifolia</name>
    <name type="common">Common ragweed</name>
    <dbReference type="NCBI Taxonomy" id="4212"/>
    <lineage>
        <taxon>Eukaryota</taxon>
        <taxon>Viridiplantae</taxon>
        <taxon>Streptophyta</taxon>
        <taxon>Embryophyta</taxon>
        <taxon>Tracheophyta</taxon>
        <taxon>Spermatophyta</taxon>
        <taxon>Magnoliopsida</taxon>
        <taxon>eudicotyledons</taxon>
        <taxon>Gunneridae</taxon>
        <taxon>Pentapetalae</taxon>
        <taxon>asterids</taxon>
        <taxon>campanulids</taxon>
        <taxon>Asterales</taxon>
        <taxon>Asteraceae</taxon>
        <taxon>Asteroideae</taxon>
        <taxon>Heliantheae alliance</taxon>
        <taxon>Heliantheae</taxon>
        <taxon>Ambrosia</taxon>
    </lineage>
</organism>
<dbReference type="PANTHER" id="PTHR10891">
    <property type="entry name" value="EF-HAND CALCIUM-BINDING DOMAIN CONTAINING PROTEIN"/>
    <property type="match status" value="1"/>
</dbReference>
<reference evidence="6" key="1">
    <citation type="submission" date="2022-06" db="EMBL/GenBank/DDBJ databases">
        <title>Uncovering the hologenomic basis of an extraordinary plant invasion.</title>
        <authorList>
            <person name="Bieker V.C."/>
            <person name="Martin M.D."/>
            <person name="Gilbert T."/>
            <person name="Hodgins K."/>
            <person name="Battlay P."/>
            <person name="Petersen B."/>
            <person name="Wilson J."/>
        </authorList>
    </citation>
    <scope>NUCLEOTIDE SEQUENCE</scope>
    <source>
        <strain evidence="6">AA19_3_7</strain>
        <tissue evidence="6">Leaf</tissue>
    </source>
</reference>
<dbReference type="Gene3D" id="1.10.238.10">
    <property type="entry name" value="EF-hand"/>
    <property type="match status" value="2"/>
</dbReference>
<comment type="function">
    <text evidence="1">Potential calcium sensor.</text>
</comment>
<accession>A0AAD5G7X0</accession>
<evidence type="ECO:0000313" key="6">
    <source>
        <dbReference type="EMBL" id="KAI7730543.1"/>
    </source>
</evidence>
<dbReference type="SMART" id="SM00054">
    <property type="entry name" value="EFh"/>
    <property type="match status" value="4"/>
</dbReference>
<evidence type="ECO:0000313" key="7">
    <source>
        <dbReference type="Proteomes" id="UP001206925"/>
    </source>
</evidence>
<keyword evidence="2" id="KW-0479">Metal-binding</keyword>
<dbReference type="InterPro" id="IPR039647">
    <property type="entry name" value="EF_hand_pair_protein_CML-like"/>
</dbReference>
<dbReference type="EMBL" id="JAMZMK010010743">
    <property type="protein sequence ID" value="KAI7730543.1"/>
    <property type="molecule type" value="Genomic_DNA"/>
</dbReference>
<feature type="domain" description="EF-hand" evidence="5">
    <location>
        <begin position="39"/>
        <end position="74"/>
    </location>
</feature>
<evidence type="ECO:0000256" key="3">
    <source>
        <dbReference type="ARBA" id="ARBA00022737"/>
    </source>
</evidence>
<name>A0AAD5G7X0_AMBAR</name>
<dbReference type="PROSITE" id="PS00018">
    <property type="entry name" value="EF_HAND_1"/>
    <property type="match status" value="4"/>
</dbReference>
<dbReference type="GO" id="GO:0005509">
    <property type="term" value="F:calcium ion binding"/>
    <property type="evidence" value="ECO:0007669"/>
    <property type="project" value="InterPro"/>
</dbReference>
<dbReference type="InterPro" id="IPR002048">
    <property type="entry name" value="EF_hand_dom"/>
</dbReference>
<evidence type="ECO:0000256" key="1">
    <source>
        <dbReference type="ARBA" id="ARBA00003291"/>
    </source>
</evidence>
<gene>
    <name evidence="6" type="ORF">M8C21_025527</name>
</gene>
<dbReference type="Proteomes" id="UP001206925">
    <property type="component" value="Unassembled WGS sequence"/>
</dbReference>
<dbReference type="CDD" id="cd00051">
    <property type="entry name" value="EFh"/>
    <property type="match status" value="2"/>
</dbReference>
<sequence>MTSHEQELEQVFNKFDVNGDGKISSTELGSIMGSMGNRPTQEELENMIMQVDANGDGFIDLKEFIELNTKDIGSKELLENLKEAFSVFDVDNNGSITADELQKVLGSLGEECSVGECRKMIAGVDQDGDGMICFDEFKVMMMSGSMFSELI</sequence>
<comment type="caution">
    <text evidence="6">The sequence shown here is derived from an EMBL/GenBank/DDBJ whole genome shotgun (WGS) entry which is preliminary data.</text>
</comment>
<dbReference type="FunFam" id="1.10.238.10:FF:000178">
    <property type="entry name" value="Calmodulin-2 A"/>
    <property type="match status" value="1"/>
</dbReference>
<dbReference type="SUPFAM" id="SSF47473">
    <property type="entry name" value="EF-hand"/>
    <property type="match status" value="1"/>
</dbReference>
<dbReference type="InterPro" id="IPR011992">
    <property type="entry name" value="EF-hand-dom_pair"/>
</dbReference>
<evidence type="ECO:0000256" key="4">
    <source>
        <dbReference type="ARBA" id="ARBA00022837"/>
    </source>
</evidence>
<dbReference type="InterPro" id="IPR018247">
    <property type="entry name" value="EF_Hand_1_Ca_BS"/>
</dbReference>
<proteinExistence type="predicted"/>
<keyword evidence="4" id="KW-0106">Calcium</keyword>
<dbReference type="GO" id="GO:0005737">
    <property type="term" value="C:cytoplasm"/>
    <property type="evidence" value="ECO:0007669"/>
    <property type="project" value="UniProtKB-ARBA"/>
</dbReference>
<protein>
    <recommendedName>
        <fullName evidence="5">EF-hand domain-containing protein</fullName>
    </recommendedName>
</protein>
<dbReference type="GO" id="GO:0043226">
    <property type="term" value="C:organelle"/>
    <property type="evidence" value="ECO:0007669"/>
    <property type="project" value="UniProtKB-ARBA"/>
</dbReference>